<name>A0A4U6CWF0_9BACT</name>
<dbReference type="Gene3D" id="1.10.1740.10">
    <property type="match status" value="1"/>
</dbReference>
<dbReference type="InterPro" id="IPR013325">
    <property type="entry name" value="RNA_pol_sigma_r2"/>
</dbReference>
<dbReference type="GO" id="GO:0003677">
    <property type="term" value="F:DNA binding"/>
    <property type="evidence" value="ECO:0007669"/>
    <property type="project" value="InterPro"/>
</dbReference>
<accession>A0A4U6CWF0</accession>
<dbReference type="SUPFAM" id="SSF88659">
    <property type="entry name" value="Sigma3 and sigma4 domains of RNA polymerase sigma factors"/>
    <property type="match status" value="1"/>
</dbReference>
<dbReference type="Gene3D" id="1.10.10.10">
    <property type="entry name" value="Winged helix-like DNA-binding domain superfamily/Winged helix DNA-binding domain"/>
    <property type="match status" value="1"/>
</dbReference>
<feature type="domain" description="RNA polymerase sigma factor 70 region 4 type 2" evidence="7">
    <location>
        <begin position="133"/>
        <end position="183"/>
    </location>
</feature>
<evidence type="ECO:0000256" key="3">
    <source>
        <dbReference type="ARBA" id="ARBA00023082"/>
    </source>
</evidence>
<keyword evidence="4" id="KW-0804">Transcription</keyword>
<evidence type="ECO:0000256" key="5">
    <source>
        <dbReference type="SAM" id="Coils"/>
    </source>
</evidence>
<gene>
    <name evidence="8" type="ORF">FDK13_29675</name>
</gene>
<evidence type="ECO:0000256" key="2">
    <source>
        <dbReference type="ARBA" id="ARBA00023015"/>
    </source>
</evidence>
<evidence type="ECO:0000259" key="7">
    <source>
        <dbReference type="Pfam" id="PF08281"/>
    </source>
</evidence>
<protein>
    <submittedName>
        <fullName evidence="8">Sigma-70 family RNA polymerase sigma factor</fullName>
    </submittedName>
</protein>
<feature type="coiled-coil region" evidence="5">
    <location>
        <begin position="117"/>
        <end position="144"/>
    </location>
</feature>
<dbReference type="GO" id="GO:0016987">
    <property type="term" value="F:sigma factor activity"/>
    <property type="evidence" value="ECO:0007669"/>
    <property type="project" value="UniProtKB-KW"/>
</dbReference>
<keyword evidence="3" id="KW-0731">Sigma factor</keyword>
<dbReference type="InterPro" id="IPR036388">
    <property type="entry name" value="WH-like_DNA-bd_sf"/>
</dbReference>
<reference evidence="8 9" key="1">
    <citation type="submission" date="2019-05" db="EMBL/GenBank/DDBJ databases">
        <title>Dyadobacter AR-3-8 sp. nov., isolated from arctic soil.</title>
        <authorList>
            <person name="Chaudhary D.K."/>
        </authorList>
    </citation>
    <scope>NUCLEOTIDE SEQUENCE [LARGE SCALE GENOMIC DNA]</scope>
    <source>
        <strain evidence="8 9">AR-3-8</strain>
    </source>
</reference>
<evidence type="ECO:0000313" key="8">
    <source>
        <dbReference type="EMBL" id="TKT87488.1"/>
    </source>
</evidence>
<dbReference type="SUPFAM" id="SSF88946">
    <property type="entry name" value="Sigma2 domain of RNA polymerase sigma factors"/>
    <property type="match status" value="1"/>
</dbReference>
<dbReference type="Proteomes" id="UP000304900">
    <property type="component" value="Unassembled WGS sequence"/>
</dbReference>
<keyword evidence="5" id="KW-0175">Coiled coil</keyword>
<dbReference type="InterPro" id="IPR014284">
    <property type="entry name" value="RNA_pol_sigma-70_dom"/>
</dbReference>
<dbReference type="PANTHER" id="PTHR43133:SF46">
    <property type="entry name" value="RNA POLYMERASE SIGMA-70 FACTOR ECF SUBFAMILY"/>
    <property type="match status" value="1"/>
</dbReference>
<evidence type="ECO:0000256" key="4">
    <source>
        <dbReference type="ARBA" id="ARBA00023163"/>
    </source>
</evidence>
<keyword evidence="9" id="KW-1185">Reference proteome</keyword>
<dbReference type="NCBIfam" id="TIGR02937">
    <property type="entry name" value="sigma70-ECF"/>
    <property type="match status" value="1"/>
</dbReference>
<keyword evidence="2" id="KW-0805">Transcription regulation</keyword>
<organism evidence="8 9">
    <name type="scientific">Dyadobacter frigoris</name>
    <dbReference type="NCBI Taxonomy" id="2576211"/>
    <lineage>
        <taxon>Bacteria</taxon>
        <taxon>Pseudomonadati</taxon>
        <taxon>Bacteroidota</taxon>
        <taxon>Cytophagia</taxon>
        <taxon>Cytophagales</taxon>
        <taxon>Spirosomataceae</taxon>
        <taxon>Dyadobacter</taxon>
    </lineage>
</organism>
<sequence length="203" mass="23969">MNNDINISGNSDLNANLWLKFKSGDAAAFGELAQVHYRALYNYATKFSSDPEFIRDCIQELYLELWERRSFLSETAFVKSYLLKALRHKLIKESVRLKRFKEPKELSFDADEADLSIESLIIENEHLKHQIKRLNQIVSHLTKRQQEIIYLRFYQNLENEDIAQIMSLGRQSVANLLYRTIKEIKDIWMPAEFFWGLIIIAFC</sequence>
<dbReference type="OrthoDB" id="9150024at2"/>
<dbReference type="RefSeq" id="WP_137343653.1">
    <property type="nucleotide sequence ID" value="NZ_SZVO01000019.1"/>
</dbReference>
<dbReference type="EMBL" id="SZVO01000019">
    <property type="protein sequence ID" value="TKT87488.1"/>
    <property type="molecule type" value="Genomic_DNA"/>
</dbReference>
<comment type="caution">
    <text evidence="8">The sequence shown here is derived from an EMBL/GenBank/DDBJ whole genome shotgun (WGS) entry which is preliminary data.</text>
</comment>
<evidence type="ECO:0000256" key="1">
    <source>
        <dbReference type="ARBA" id="ARBA00010641"/>
    </source>
</evidence>
<dbReference type="Pfam" id="PF04542">
    <property type="entry name" value="Sigma70_r2"/>
    <property type="match status" value="1"/>
</dbReference>
<dbReference type="Pfam" id="PF08281">
    <property type="entry name" value="Sigma70_r4_2"/>
    <property type="match status" value="1"/>
</dbReference>
<dbReference type="InterPro" id="IPR007627">
    <property type="entry name" value="RNA_pol_sigma70_r2"/>
</dbReference>
<evidence type="ECO:0000259" key="6">
    <source>
        <dbReference type="Pfam" id="PF04542"/>
    </source>
</evidence>
<dbReference type="AlphaFoldDB" id="A0A4U6CWF0"/>
<dbReference type="GO" id="GO:0006352">
    <property type="term" value="P:DNA-templated transcription initiation"/>
    <property type="evidence" value="ECO:0007669"/>
    <property type="project" value="InterPro"/>
</dbReference>
<proteinExistence type="inferred from homology"/>
<dbReference type="InterPro" id="IPR013249">
    <property type="entry name" value="RNA_pol_sigma70_r4_t2"/>
</dbReference>
<dbReference type="PANTHER" id="PTHR43133">
    <property type="entry name" value="RNA POLYMERASE ECF-TYPE SIGMA FACTO"/>
    <property type="match status" value="1"/>
</dbReference>
<evidence type="ECO:0000313" key="9">
    <source>
        <dbReference type="Proteomes" id="UP000304900"/>
    </source>
</evidence>
<dbReference type="InterPro" id="IPR039425">
    <property type="entry name" value="RNA_pol_sigma-70-like"/>
</dbReference>
<dbReference type="InterPro" id="IPR013324">
    <property type="entry name" value="RNA_pol_sigma_r3/r4-like"/>
</dbReference>
<comment type="similarity">
    <text evidence="1">Belongs to the sigma-70 factor family. ECF subfamily.</text>
</comment>
<feature type="domain" description="RNA polymerase sigma-70 region 2" evidence="6">
    <location>
        <begin position="33"/>
        <end position="96"/>
    </location>
</feature>